<comment type="caution">
    <text evidence="2">The sequence shown here is derived from an EMBL/GenBank/DDBJ whole genome shotgun (WGS) entry which is preliminary data.</text>
</comment>
<dbReference type="Proteomes" id="UP000638560">
    <property type="component" value="Unassembled WGS sequence"/>
</dbReference>
<accession>A0ABS0H6Q8</accession>
<name>A0ABS0H6Q8_9ACTN</name>
<keyword evidence="1" id="KW-0472">Membrane</keyword>
<protein>
    <recommendedName>
        <fullName evidence="4">ABC transporter permease</fullName>
    </recommendedName>
</protein>
<dbReference type="RefSeq" id="WP_196205600.1">
    <property type="nucleotide sequence ID" value="NZ_JADPUN010000319.1"/>
</dbReference>
<gene>
    <name evidence="2" type="ORF">I0C86_35020</name>
</gene>
<keyword evidence="3" id="KW-1185">Reference proteome</keyword>
<feature type="transmembrane region" description="Helical" evidence="1">
    <location>
        <begin position="128"/>
        <end position="148"/>
    </location>
</feature>
<evidence type="ECO:0000313" key="2">
    <source>
        <dbReference type="EMBL" id="MBF9134113.1"/>
    </source>
</evidence>
<feature type="transmembrane region" description="Helical" evidence="1">
    <location>
        <begin position="41"/>
        <end position="60"/>
    </location>
</feature>
<sequence length="235" mass="24724">MIWVAWRQARTGGYGLLAVTAAFTALALLERNHEMAGMTRSLSIYLSLFVGVLLGAPLLAQEFEHGTHRMVWTQGVTRGRWLAGRCVVALAAGLVATAAVHAAVITVAEGGRPDILPYPLGSLGTTGLTPYARAVWMVLLGLLAGALIRRTVGAVAVTAGGWMATQLLLDAGLPRWLPRGWRDDFWAVQLGTAGLLVGLSALALVGTLIALGLRPVLPGRRPRIALVRAARVGSG</sequence>
<feature type="transmembrane region" description="Helical" evidence="1">
    <location>
        <begin position="155"/>
        <end position="173"/>
    </location>
</feature>
<proteinExistence type="predicted"/>
<feature type="transmembrane region" description="Helical" evidence="1">
    <location>
        <begin position="193"/>
        <end position="213"/>
    </location>
</feature>
<reference evidence="2 3" key="1">
    <citation type="submission" date="2020-11" db="EMBL/GenBank/DDBJ databases">
        <title>A novel isolate from a Black sea contaminated sediment with potential to produce alkanes: Plantactinospora alkalitolerans sp. nov.</title>
        <authorList>
            <person name="Carro L."/>
            <person name="Veyisoglu A."/>
            <person name="Guven K."/>
            <person name="Schumann P."/>
            <person name="Klenk H.-P."/>
            <person name="Sahin N."/>
        </authorList>
    </citation>
    <scope>NUCLEOTIDE SEQUENCE [LARGE SCALE GENOMIC DNA]</scope>
    <source>
        <strain evidence="2 3">S1510</strain>
    </source>
</reference>
<keyword evidence="1" id="KW-0812">Transmembrane</keyword>
<feature type="transmembrane region" description="Helical" evidence="1">
    <location>
        <begin position="81"/>
        <end position="108"/>
    </location>
</feature>
<organism evidence="2 3">
    <name type="scientific">Plantactinospora alkalitolerans</name>
    <dbReference type="NCBI Taxonomy" id="2789879"/>
    <lineage>
        <taxon>Bacteria</taxon>
        <taxon>Bacillati</taxon>
        <taxon>Actinomycetota</taxon>
        <taxon>Actinomycetes</taxon>
        <taxon>Micromonosporales</taxon>
        <taxon>Micromonosporaceae</taxon>
        <taxon>Plantactinospora</taxon>
    </lineage>
</organism>
<evidence type="ECO:0000313" key="3">
    <source>
        <dbReference type="Proteomes" id="UP000638560"/>
    </source>
</evidence>
<feature type="transmembrane region" description="Helical" evidence="1">
    <location>
        <begin position="12"/>
        <end position="29"/>
    </location>
</feature>
<evidence type="ECO:0000256" key="1">
    <source>
        <dbReference type="SAM" id="Phobius"/>
    </source>
</evidence>
<keyword evidence="1" id="KW-1133">Transmembrane helix</keyword>
<evidence type="ECO:0008006" key="4">
    <source>
        <dbReference type="Google" id="ProtNLM"/>
    </source>
</evidence>
<dbReference type="EMBL" id="JADPUN010000319">
    <property type="protein sequence ID" value="MBF9134113.1"/>
    <property type="molecule type" value="Genomic_DNA"/>
</dbReference>